<accession>A0ABM5T583</accession>
<keyword evidence="7" id="KW-0614">Plasmid</keyword>
<dbReference type="InterPro" id="IPR029035">
    <property type="entry name" value="DHS-like_NAD/FAD-binding_dom"/>
</dbReference>
<dbReference type="EMBL" id="CP010898">
    <property type="protein sequence ID" value="AJP60141.1"/>
    <property type="molecule type" value="Genomic_DNA"/>
</dbReference>
<dbReference type="Pfam" id="PF02775">
    <property type="entry name" value="TPP_enzyme_C"/>
    <property type="match status" value="1"/>
</dbReference>
<dbReference type="PANTHER" id="PTHR18968:SF13">
    <property type="entry name" value="ACETOLACTATE SYNTHASE CATALYTIC SUBUNIT, MITOCHONDRIAL"/>
    <property type="match status" value="1"/>
</dbReference>
<evidence type="ECO:0000256" key="1">
    <source>
        <dbReference type="ARBA" id="ARBA00007812"/>
    </source>
</evidence>
<feature type="domain" description="Thiamine pyrophosphate enzyme N-terminal TPP-binding" evidence="6">
    <location>
        <begin position="1"/>
        <end position="114"/>
    </location>
</feature>
<dbReference type="PANTHER" id="PTHR18968">
    <property type="entry name" value="THIAMINE PYROPHOSPHATE ENZYMES"/>
    <property type="match status" value="1"/>
</dbReference>
<dbReference type="RefSeq" id="WP_044458682.1">
    <property type="nucleotide sequence ID" value="NZ_CP010898.2"/>
</dbReference>
<evidence type="ECO:0000256" key="2">
    <source>
        <dbReference type="ARBA" id="ARBA00023052"/>
    </source>
</evidence>
<evidence type="ECO:0000259" key="6">
    <source>
        <dbReference type="Pfam" id="PF02776"/>
    </source>
</evidence>
<geneLocation type="plasmid" evidence="7 8">
    <name>pPV15</name>
</geneLocation>
<dbReference type="Proteomes" id="UP000035085">
    <property type="component" value="Plasmid pPV15"/>
</dbReference>
<sequence>MNLARYILRALHQEGIDYFFMVPGKLINPFMSCYARDYCEAIQPVVAAFEGGAAMMADGYARASGRFGVAIMLDGPGVANAVGALANAFADGYPVLLLAGQIPQHYEMMGALQDSTQSGLNLAAVLAPLTRHSFHVRHVENGSRYLREVVKGMYAPDAAPAYLAIAKDVLLQEPVDTYRPIGETLKRPHIADVEAICAFVDMLEPDSRIAILAGGRANRPVVTTKLIALSERDQIPVAATVSSKGVFPETHPHYLGVYGYSGHRRALDTLLGDPPDVLILLGFDTTQWTTLVWERGIKPAKYLLQVGTKPSDLDFILQADGAIVADEEVFLDTLLQSNALAPMRQAGVLYIERSGKSPLFYDYDAVDDDKLHPADAITAIHAQFSERICVVDSGNHRSFATHYWLSPRAQCFFSANTICSMGWAIPASIGIHLARREPCVVITGDGCMLMHGTEIQTAVRYHADIVYIVFNNAYYGATYFNNRNNIAEMSQLPTHDWVKFAEAFGARAKRVSTLHELQKTLDEIRDQPGPFVIDLICSHLPDTPASEYKTRVRHAEVL</sequence>
<dbReference type="Gene3D" id="3.40.50.970">
    <property type="match status" value="2"/>
</dbReference>
<evidence type="ECO:0000259" key="5">
    <source>
        <dbReference type="Pfam" id="PF02775"/>
    </source>
</evidence>
<dbReference type="CDD" id="cd00568">
    <property type="entry name" value="TPP_enzymes"/>
    <property type="match status" value="1"/>
</dbReference>
<dbReference type="Pfam" id="PF00205">
    <property type="entry name" value="TPP_enzyme_M"/>
    <property type="match status" value="1"/>
</dbReference>
<dbReference type="InterPro" id="IPR029061">
    <property type="entry name" value="THDP-binding"/>
</dbReference>
<dbReference type="Pfam" id="PF02776">
    <property type="entry name" value="TPP_enzyme_N"/>
    <property type="match status" value="1"/>
</dbReference>
<protein>
    <recommendedName>
        <fullName evidence="9">Thiamine pyrophosphate-binding protein</fullName>
    </recommendedName>
</protein>
<evidence type="ECO:0008006" key="9">
    <source>
        <dbReference type="Google" id="ProtNLM"/>
    </source>
</evidence>
<organism evidence="7 8">
    <name type="scientific">Pandoraea vervacti</name>
    <dbReference type="NCBI Taxonomy" id="656178"/>
    <lineage>
        <taxon>Bacteria</taxon>
        <taxon>Pseudomonadati</taxon>
        <taxon>Pseudomonadota</taxon>
        <taxon>Betaproteobacteria</taxon>
        <taxon>Burkholderiales</taxon>
        <taxon>Burkholderiaceae</taxon>
        <taxon>Pandoraea</taxon>
    </lineage>
</organism>
<dbReference type="CDD" id="cd07035">
    <property type="entry name" value="TPP_PYR_POX_like"/>
    <property type="match status" value="1"/>
</dbReference>
<evidence type="ECO:0000259" key="4">
    <source>
        <dbReference type="Pfam" id="PF00205"/>
    </source>
</evidence>
<dbReference type="InterPro" id="IPR045229">
    <property type="entry name" value="TPP_enz"/>
</dbReference>
<dbReference type="SUPFAM" id="SSF52518">
    <property type="entry name" value="Thiamin diphosphate-binding fold (THDP-binding)"/>
    <property type="match status" value="2"/>
</dbReference>
<evidence type="ECO:0000256" key="3">
    <source>
        <dbReference type="RuleBase" id="RU362132"/>
    </source>
</evidence>
<feature type="domain" description="Thiamine pyrophosphate enzyme TPP-binding" evidence="5">
    <location>
        <begin position="392"/>
        <end position="534"/>
    </location>
</feature>
<proteinExistence type="inferred from homology"/>
<gene>
    <name evidence="7" type="ORF">UC34_24820</name>
</gene>
<dbReference type="Gene3D" id="3.40.50.1220">
    <property type="entry name" value="TPP-binding domain"/>
    <property type="match status" value="1"/>
</dbReference>
<evidence type="ECO:0000313" key="8">
    <source>
        <dbReference type="Proteomes" id="UP000035085"/>
    </source>
</evidence>
<dbReference type="InterPro" id="IPR012001">
    <property type="entry name" value="Thiamin_PyroP_enz_TPP-bd_dom"/>
</dbReference>
<reference evidence="8" key="1">
    <citation type="submission" date="2015-02" db="EMBL/GenBank/DDBJ databases">
        <title>Complete Genome Sequencing of Pandoraea vervacti NS15 sp. nov.</title>
        <authorList>
            <person name="Chan K.-G."/>
        </authorList>
    </citation>
    <scope>NUCLEOTIDE SEQUENCE [LARGE SCALE GENOMIC DNA]</scope>
    <source>
        <strain evidence="8">NS15</strain>
        <plasmid evidence="8">pPV15</plasmid>
    </source>
</reference>
<comment type="similarity">
    <text evidence="1 3">Belongs to the TPP enzyme family.</text>
</comment>
<feature type="domain" description="Thiamine pyrophosphate enzyme central" evidence="4">
    <location>
        <begin position="199"/>
        <end position="334"/>
    </location>
</feature>
<evidence type="ECO:0000313" key="7">
    <source>
        <dbReference type="EMBL" id="AJP60141.1"/>
    </source>
</evidence>
<dbReference type="SUPFAM" id="SSF52467">
    <property type="entry name" value="DHS-like NAD/FAD-binding domain"/>
    <property type="match status" value="1"/>
</dbReference>
<dbReference type="InterPro" id="IPR012000">
    <property type="entry name" value="Thiamin_PyroP_enz_cen_dom"/>
</dbReference>
<dbReference type="InterPro" id="IPR011766">
    <property type="entry name" value="TPP_enzyme_TPP-bd"/>
</dbReference>
<name>A0ABM5T583_9BURK</name>
<keyword evidence="2 3" id="KW-0786">Thiamine pyrophosphate</keyword>
<keyword evidence="8" id="KW-1185">Reference proteome</keyword>